<evidence type="ECO:0000313" key="4">
    <source>
        <dbReference type="Proteomes" id="UP001162164"/>
    </source>
</evidence>
<dbReference type="SMART" id="SM00034">
    <property type="entry name" value="CLECT"/>
    <property type="match status" value="1"/>
</dbReference>
<keyword evidence="4" id="KW-1185">Reference proteome</keyword>
<dbReference type="InterPro" id="IPR050111">
    <property type="entry name" value="C-type_lectin/snaclec_domain"/>
</dbReference>
<protein>
    <recommendedName>
        <fullName evidence="2">C-type lectin domain-containing protein</fullName>
    </recommendedName>
</protein>
<accession>A0ABQ9JBQ6</accession>
<evidence type="ECO:0000256" key="1">
    <source>
        <dbReference type="ARBA" id="ARBA00023157"/>
    </source>
</evidence>
<dbReference type="EMBL" id="JAPWTJ010000831">
    <property type="protein sequence ID" value="KAJ8975403.1"/>
    <property type="molecule type" value="Genomic_DNA"/>
</dbReference>
<dbReference type="PROSITE" id="PS50041">
    <property type="entry name" value="C_TYPE_LECTIN_2"/>
    <property type="match status" value="1"/>
</dbReference>
<dbReference type="PROSITE" id="PS00615">
    <property type="entry name" value="C_TYPE_LECTIN_1"/>
    <property type="match status" value="1"/>
</dbReference>
<dbReference type="InterPro" id="IPR016186">
    <property type="entry name" value="C-type_lectin-like/link_sf"/>
</dbReference>
<dbReference type="PANTHER" id="PTHR22803">
    <property type="entry name" value="MANNOSE, PHOSPHOLIPASE, LECTIN RECEPTOR RELATED"/>
    <property type="match status" value="1"/>
</dbReference>
<dbReference type="Proteomes" id="UP001162164">
    <property type="component" value="Unassembled WGS sequence"/>
</dbReference>
<dbReference type="InterPro" id="IPR001304">
    <property type="entry name" value="C-type_lectin-like"/>
</dbReference>
<gene>
    <name evidence="3" type="ORF">NQ317_001943</name>
</gene>
<dbReference type="SUPFAM" id="SSF56436">
    <property type="entry name" value="C-type lectin-like"/>
    <property type="match status" value="1"/>
</dbReference>
<keyword evidence="1" id="KW-1015">Disulfide bond</keyword>
<reference evidence="3" key="1">
    <citation type="journal article" date="2023" name="Insect Mol. Biol.">
        <title>Genome sequencing provides insights into the evolution of gene families encoding plant cell wall-degrading enzymes in longhorned beetles.</title>
        <authorList>
            <person name="Shin N.R."/>
            <person name="Okamura Y."/>
            <person name="Kirsch R."/>
            <person name="Pauchet Y."/>
        </authorList>
    </citation>
    <scope>NUCLEOTIDE SEQUENCE</scope>
    <source>
        <strain evidence="3">MMC_N1</strain>
    </source>
</reference>
<dbReference type="InterPro" id="IPR018378">
    <property type="entry name" value="C-type_lectin_CS"/>
</dbReference>
<comment type="caution">
    <text evidence="3">The sequence shown here is derived from an EMBL/GenBank/DDBJ whole genome shotgun (WGS) entry which is preliminary data.</text>
</comment>
<proteinExistence type="predicted"/>
<dbReference type="Gene3D" id="3.10.100.10">
    <property type="entry name" value="Mannose-Binding Protein A, subunit A"/>
    <property type="match status" value="1"/>
</dbReference>
<dbReference type="CDD" id="cd00037">
    <property type="entry name" value="CLECT"/>
    <property type="match status" value="1"/>
</dbReference>
<sequence length="142" mass="16854">MFQATYFQAYQYCRYHGMQLVTISSQAENDFLERELEKLGKHSFWTSGSKLSDENNWSWMSTGNPITYINWYPGEPNNVKDDKEDCIEMRSLDDKGLKWNDAGCSNRFNFICERFWSRNCSDLIAELNKKVYNIKVYYKVGF</sequence>
<evidence type="ECO:0000259" key="2">
    <source>
        <dbReference type="PROSITE" id="PS50041"/>
    </source>
</evidence>
<name>A0ABQ9JBQ6_9CUCU</name>
<feature type="domain" description="C-type lectin" evidence="2">
    <location>
        <begin position="1"/>
        <end position="113"/>
    </location>
</feature>
<dbReference type="InterPro" id="IPR016187">
    <property type="entry name" value="CTDL_fold"/>
</dbReference>
<organism evidence="3 4">
    <name type="scientific">Molorchus minor</name>
    <dbReference type="NCBI Taxonomy" id="1323400"/>
    <lineage>
        <taxon>Eukaryota</taxon>
        <taxon>Metazoa</taxon>
        <taxon>Ecdysozoa</taxon>
        <taxon>Arthropoda</taxon>
        <taxon>Hexapoda</taxon>
        <taxon>Insecta</taxon>
        <taxon>Pterygota</taxon>
        <taxon>Neoptera</taxon>
        <taxon>Endopterygota</taxon>
        <taxon>Coleoptera</taxon>
        <taxon>Polyphaga</taxon>
        <taxon>Cucujiformia</taxon>
        <taxon>Chrysomeloidea</taxon>
        <taxon>Cerambycidae</taxon>
        <taxon>Lamiinae</taxon>
        <taxon>Monochamini</taxon>
        <taxon>Molorchus</taxon>
    </lineage>
</organism>
<evidence type="ECO:0000313" key="3">
    <source>
        <dbReference type="EMBL" id="KAJ8975403.1"/>
    </source>
</evidence>
<dbReference type="Pfam" id="PF00059">
    <property type="entry name" value="Lectin_C"/>
    <property type="match status" value="1"/>
</dbReference>